<name>A0A917RZ56_9ACTN</name>
<sequence>MNVTKNLNVHPIALQVPITDLTHNGHRPKGVTDPLATIGNPLFQGGRGADGAEGLLEHPGPAHDSRRPEQVRLNKSA</sequence>
<accession>A0A917RZ56</accession>
<reference evidence="2" key="1">
    <citation type="journal article" date="2014" name="Int. J. Syst. Evol. Microbiol.">
        <title>Complete genome sequence of Corynebacterium casei LMG S-19264T (=DSM 44701T), isolated from a smear-ripened cheese.</title>
        <authorList>
            <consortium name="US DOE Joint Genome Institute (JGI-PGF)"/>
            <person name="Walter F."/>
            <person name="Albersmeier A."/>
            <person name="Kalinowski J."/>
            <person name="Ruckert C."/>
        </authorList>
    </citation>
    <scope>NUCLEOTIDE SEQUENCE</scope>
    <source>
        <strain evidence="2">CGMCC 4.7306</strain>
    </source>
</reference>
<dbReference type="RefSeq" id="WP_188893147.1">
    <property type="nucleotide sequence ID" value="NZ_BMMZ01000001.1"/>
</dbReference>
<reference evidence="2" key="2">
    <citation type="submission" date="2020-09" db="EMBL/GenBank/DDBJ databases">
        <authorList>
            <person name="Sun Q."/>
            <person name="Zhou Y."/>
        </authorList>
    </citation>
    <scope>NUCLEOTIDE SEQUENCE</scope>
    <source>
        <strain evidence="2">CGMCC 4.7306</strain>
    </source>
</reference>
<keyword evidence="3" id="KW-1185">Reference proteome</keyword>
<evidence type="ECO:0000313" key="2">
    <source>
        <dbReference type="EMBL" id="GGL46157.1"/>
    </source>
</evidence>
<comment type="caution">
    <text evidence="2">The sequence shown here is derived from an EMBL/GenBank/DDBJ whole genome shotgun (WGS) entry which is preliminary data.</text>
</comment>
<feature type="region of interest" description="Disordered" evidence="1">
    <location>
        <begin position="23"/>
        <end position="77"/>
    </location>
</feature>
<organism evidence="2 3">
    <name type="scientific">Microlunatus endophyticus</name>
    <dbReference type="NCBI Taxonomy" id="1716077"/>
    <lineage>
        <taxon>Bacteria</taxon>
        <taxon>Bacillati</taxon>
        <taxon>Actinomycetota</taxon>
        <taxon>Actinomycetes</taxon>
        <taxon>Propionibacteriales</taxon>
        <taxon>Propionibacteriaceae</taxon>
        <taxon>Microlunatus</taxon>
    </lineage>
</organism>
<protein>
    <submittedName>
        <fullName evidence="2">Uncharacterized protein</fullName>
    </submittedName>
</protein>
<dbReference type="Proteomes" id="UP000613840">
    <property type="component" value="Unassembled WGS sequence"/>
</dbReference>
<evidence type="ECO:0000313" key="3">
    <source>
        <dbReference type="Proteomes" id="UP000613840"/>
    </source>
</evidence>
<feature type="compositionally biased region" description="Basic and acidic residues" evidence="1">
    <location>
        <begin position="60"/>
        <end position="77"/>
    </location>
</feature>
<dbReference type="AlphaFoldDB" id="A0A917RZ56"/>
<proteinExistence type="predicted"/>
<dbReference type="EMBL" id="BMMZ01000001">
    <property type="protein sequence ID" value="GGL46157.1"/>
    <property type="molecule type" value="Genomic_DNA"/>
</dbReference>
<evidence type="ECO:0000256" key="1">
    <source>
        <dbReference type="SAM" id="MobiDB-lite"/>
    </source>
</evidence>
<gene>
    <name evidence="2" type="ORF">GCM10011575_00120</name>
</gene>